<comment type="caution">
    <text evidence="3">The sequence shown here is derived from an EMBL/GenBank/DDBJ whole genome shotgun (WGS) entry which is preliminary data.</text>
</comment>
<dbReference type="GO" id="GO:0000160">
    <property type="term" value="P:phosphorelay signal transduction system"/>
    <property type="evidence" value="ECO:0007669"/>
    <property type="project" value="InterPro"/>
</dbReference>
<dbReference type="EMBL" id="JABANE010000112">
    <property type="protein sequence ID" value="NME71752.1"/>
    <property type="molecule type" value="Genomic_DNA"/>
</dbReference>
<dbReference type="InterPro" id="IPR052893">
    <property type="entry name" value="TCS_response_regulator"/>
</dbReference>
<gene>
    <name evidence="3" type="ORF">HHU12_27555</name>
</gene>
<sequence length="137" mass="15693">MLDCIMCIDDDEATNYFNETIISGMNIVKHPLFYEDAETALDYLAKPLESINVPNLILLDLNMPRTNGWDFLDKYLSSGFDKKFDQTKIVVLTTSINPMDRVKAESYLCVTDLVNKILDATKIRQILKSHFGFQFDA</sequence>
<dbReference type="SUPFAM" id="SSF52172">
    <property type="entry name" value="CheY-like"/>
    <property type="match status" value="1"/>
</dbReference>
<name>A0A7X9S001_9BACT</name>
<dbReference type="PANTHER" id="PTHR44520:SF2">
    <property type="entry name" value="RESPONSE REGULATOR RCP1"/>
    <property type="match status" value="1"/>
</dbReference>
<dbReference type="InterPro" id="IPR001789">
    <property type="entry name" value="Sig_transdc_resp-reg_receiver"/>
</dbReference>
<accession>A0A7X9S001</accession>
<evidence type="ECO:0000259" key="2">
    <source>
        <dbReference type="PROSITE" id="PS50110"/>
    </source>
</evidence>
<dbReference type="InterPro" id="IPR011006">
    <property type="entry name" value="CheY-like_superfamily"/>
</dbReference>
<keyword evidence="1" id="KW-0597">Phosphoprotein</keyword>
<feature type="modified residue" description="4-aspartylphosphate" evidence="1">
    <location>
        <position position="60"/>
    </location>
</feature>
<dbReference type="AlphaFoldDB" id="A0A7X9S001"/>
<feature type="domain" description="Response regulatory" evidence="2">
    <location>
        <begin position="4"/>
        <end position="131"/>
    </location>
</feature>
<dbReference type="SMART" id="SM00448">
    <property type="entry name" value="REC"/>
    <property type="match status" value="1"/>
</dbReference>
<dbReference type="Gene3D" id="3.40.50.2300">
    <property type="match status" value="1"/>
</dbReference>
<organism evidence="3 4">
    <name type="scientific">Flammeovirga aprica JL-4</name>
    <dbReference type="NCBI Taxonomy" id="694437"/>
    <lineage>
        <taxon>Bacteria</taxon>
        <taxon>Pseudomonadati</taxon>
        <taxon>Bacteroidota</taxon>
        <taxon>Cytophagia</taxon>
        <taxon>Cytophagales</taxon>
        <taxon>Flammeovirgaceae</taxon>
        <taxon>Flammeovirga</taxon>
    </lineage>
</organism>
<dbReference type="PANTHER" id="PTHR44520">
    <property type="entry name" value="RESPONSE REGULATOR RCP1-RELATED"/>
    <property type="match status" value="1"/>
</dbReference>
<dbReference type="Pfam" id="PF00072">
    <property type="entry name" value="Response_reg"/>
    <property type="match status" value="1"/>
</dbReference>
<dbReference type="RefSeq" id="WP_169659958.1">
    <property type="nucleotide sequence ID" value="NZ_JABANE010000112.1"/>
</dbReference>
<evidence type="ECO:0000313" key="4">
    <source>
        <dbReference type="Proteomes" id="UP000576082"/>
    </source>
</evidence>
<keyword evidence="4" id="KW-1185">Reference proteome</keyword>
<evidence type="ECO:0000256" key="1">
    <source>
        <dbReference type="PROSITE-ProRule" id="PRU00169"/>
    </source>
</evidence>
<reference evidence="3 4" key="1">
    <citation type="submission" date="2020-04" db="EMBL/GenBank/DDBJ databases">
        <title>Flammeovirga sp. SR4, a novel species isolated from seawater.</title>
        <authorList>
            <person name="Wang X."/>
        </authorList>
    </citation>
    <scope>NUCLEOTIDE SEQUENCE [LARGE SCALE GENOMIC DNA]</scope>
    <source>
        <strain evidence="3 4">ATCC 23126</strain>
    </source>
</reference>
<protein>
    <submittedName>
        <fullName evidence="3">Response regulator</fullName>
    </submittedName>
</protein>
<dbReference type="PROSITE" id="PS50110">
    <property type="entry name" value="RESPONSE_REGULATORY"/>
    <property type="match status" value="1"/>
</dbReference>
<proteinExistence type="predicted"/>
<dbReference type="Proteomes" id="UP000576082">
    <property type="component" value="Unassembled WGS sequence"/>
</dbReference>
<evidence type="ECO:0000313" key="3">
    <source>
        <dbReference type="EMBL" id="NME71752.1"/>
    </source>
</evidence>